<organism evidence="15 16">
    <name type="scientific">Natribacillus halophilus</name>
    <dbReference type="NCBI Taxonomy" id="549003"/>
    <lineage>
        <taxon>Bacteria</taxon>
        <taxon>Bacillati</taxon>
        <taxon>Bacillota</taxon>
        <taxon>Bacilli</taxon>
        <taxon>Bacillales</taxon>
        <taxon>Bacillaceae</taxon>
        <taxon>Natribacillus</taxon>
    </lineage>
</organism>
<dbReference type="RefSeq" id="WP_090396416.1">
    <property type="nucleotide sequence ID" value="NZ_FNEN01000002.1"/>
</dbReference>
<evidence type="ECO:0000256" key="9">
    <source>
        <dbReference type="ARBA" id="ARBA00029829"/>
    </source>
</evidence>
<evidence type="ECO:0000256" key="1">
    <source>
        <dbReference type="ARBA" id="ARBA00004167"/>
    </source>
</evidence>
<keyword evidence="15" id="KW-0862">Zinc</keyword>
<evidence type="ECO:0000256" key="2">
    <source>
        <dbReference type="ARBA" id="ARBA00004236"/>
    </source>
</evidence>
<dbReference type="Gene3D" id="1.10.10.1320">
    <property type="entry name" value="Anti-sigma factor, zinc-finger domain"/>
    <property type="match status" value="1"/>
</dbReference>
<keyword evidence="15" id="KW-0479">Metal-binding</keyword>
<dbReference type="InterPro" id="IPR041916">
    <property type="entry name" value="Anti_sigma_zinc_sf"/>
</dbReference>
<feature type="domain" description="Putative zinc-finger" evidence="14">
    <location>
        <begin position="13"/>
        <end position="37"/>
    </location>
</feature>
<keyword evidence="5" id="KW-1133">Transmembrane helix</keyword>
<evidence type="ECO:0000256" key="5">
    <source>
        <dbReference type="ARBA" id="ARBA00022989"/>
    </source>
</evidence>
<gene>
    <name evidence="15" type="ORF">SAMN04488123_102354</name>
</gene>
<dbReference type="GO" id="GO:0005886">
    <property type="term" value="C:plasma membrane"/>
    <property type="evidence" value="ECO:0007669"/>
    <property type="project" value="UniProtKB-SubCell"/>
</dbReference>
<dbReference type="GO" id="GO:0006417">
    <property type="term" value="P:regulation of translation"/>
    <property type="evidence" value="ECO:0007669"/>
    <property type="project" value="TreeGrafter"/>
</dbReference>
<sequence>MSHHQQSENVEMYVLGGLTDEEQQTFEDHLQSCSECQEKVREFQDVVGLLPLTSEPVEPPPGMKDRVLGHVLGDDQQDDVDEDQERATPSSPVKTSARRSHWGRFGVIGVSAAALLLGIFSVQQQGQINELQQELAATENELEDAQTDLLATEEQLSQTQEELDEAVVSLDDPMQFNDVVELAPAAEDIVAEGLATIVVDSDGTHLMVQADDMPELEGNEAFQVWLMEDGQPVNAGTFHTEAGQGALHYTFEQDNYDTIAITLEPDADGDEPRGDMILAAELTEEL</sequence>
<feature type="coiled-coil region" evidence="11">
    <location>
        <begin position="121"/>
        <end position="169"/>
    </location>
</feature>
<accession>A0A1G8KWT7</accession>
<evidence type="ECO:0000256" key="10">
    <source>
        <dbReference type="ARBA" id="ARBA00030803"/>
    </source>
</evidence>
<evidence type="ECO:0000256" key="7">
    <source>
        <dbReference type="ARBA" id="ARBA00024353"/>
    </source>
</evidence>
<keyword evidence="15" id="KW-0863">Zinc-finger</keyword>
<evidence type="ECO:0000256" key="4">
    <source>
        <dbReference type="ARBA" id="ARBA00022692"/>
    </source>
</evidence>
<dbReference type="Proteomes" id="UP000198853">
    <property type="component" value="Unassembled WGS sequence"/>
</dbReference>
<feature type="region of interest" description="Disordered" evidence="12">
    <location>
        <begin position="77"/>
        <end position="97"/>
    </location>
</feature>
<dbReference type="GO" id="GO:0008270">
    <property type="term" value="F:zinc ion binding"/>
    <property type="evidence" value="ECO:0007669"/>
    <property type="project" value="UniProtKB-KW"/>
</dbReference>
<dbReference type="GO" id="GO:0016989">
    <property type="term" value="F:sigma factor antagonist activity"/>
    <property type="evidence" value="ECO:0007669"/>
    <property type="project" value="TreeGrafter"/>
</dbReference>
<dbReference type="InterPro" id="IPR027383">
    <property type="entry name" value="Znf_put"/>
</dbReference>
<reference evidence="15 16" key="1">
    <citation type="submission" date="2016-10" db="EMBL/GenBank/DDBJ databases">
        <authorList>
            <person name="de Groot N.N."/>
        </authorList>
    </citation>
    <scope>NUCLEOTIDE SEQUENCE [LARGE SCALE GENOMIC DNA]</scope>
    <source>
        <strain evidence="15 16">DSM 21771</strain>
    </source>
</reference>
<comment type="similarity">
    <text evidence="7">Belongs to the zinc-associated anti-sigma factor (ZAS) superfamily. Anti-sigma-W factor family.</text>
</comment>
<feature type="domain" description="Anti-sigma K factor RskA C-terminal" evidence="13">
    <location>
        <begin position="111"/>
        <end position="273"/>
    </location>
</feature>
<evidence type="ECO:0000259" key="14">
    <source>
        <dbReference type="Pfam" id="PF13490"/>
    </source>
</evidence>
<evidence type="ECO:0000313" key="15">
    <source>
        <dbReference type="EMBL" id="SDI47846.1"/>
    </source>
</evidence>
<evidence type="ECO:0000256" key="12">
    <source>
        <dbReference type="SAM" id="MobiDB-lite"/>
    </source>
</evidence>
<name>A0A1G8KWT7_9BACI</name>
<dbReference type="InterPro" id="IPR018764">
    <property type="entry name" value="RskA_C"/>
</dbReference>
<proteinExistence type="inferred from homology"/>
<comment type="subcellular location">
    <subcellularLocation>
        <location evidence="2">Cell membrane</location>
    </subcellularLocation>
    <subcellularLocation>
        <location evidence="1">Membrane</location>
        <topology evidence="1">Single-pass membrane protein</topology>
    </subcellularLocation>
</comment>
<evidence type="ECO:0000256" key="6">
    <source>
        <dbReference type="ARBA" id="ARBA00023136"/>
    </source>
</evidence>
<dbReference type="PANTHER" id="PTHR37461:SF1">
    <property type="entry name" value="ANTI-SIGMA-K FACTOR RSKA"/>
    <property type="match status" value="1"/>
</dbReference>
<evidence type="ECO:0000313" key="16">
    <source>
        <dbReference type="Proteomes" id="UP000198853"/>
    </source>
</evidence>
<dbReference type="AlphaFoldDB" id="A0A1G8KWT7"/>
<dbReference type="EMBL" id="FNEN01000002">
    <property type="protein sequence ID" value="SDI47846.1"/>
    <property type="molecule type" value="Genomic_DNA"/>
</dbReference>
<dbReference type="InterPro" id="IPR051474">
    <property type="entry name" value="Anti-sigma-K/W_factor"/>
</dbReference>
<protein>
    <recommendedName>
        <fullName evidence="8">Anti-sigma-W factor RsiW</fullName>
    </recommendedName>
    <alternativeName>
        <fullName evidence="10">Regulator of SigK</fullName>
    </alternativeName>
    <alternativeName>
        <fullName evidence="9">Sigma-K anti-sigma factor RskA</fullName>
    </alternativeName>
</protein>
<keyword evidence="6" id="KW-0472">Membrane</keyword>
<evidence type="ECO:0000256" key="11">
    <source>
        <dbReference type="SAM" id="Coils"/>
    </source>
</evidence>
<evidence type="ECO:0000256" key="3">
    <source>
        <dbReference type="ARBA" id="ARBA00022475"/>
    </source>
</evidence>
<dbReference type="Pfam" id="PF10099">
    <property type="entry name" value="RskA_C"/>
    <property type="match status" value="1"/>
</dbReference>
<evidence type="ECO:0000259" key="13">
    <source>
        <dbReference type="Pfam" id="PF10099"/>
    </source>
</evidence>
<keyword evidence="4" id="KW-0812">Transmembrane</keyword>
<keyword evidence="16" id="KW-1185">Reference proteome</keyword>
<dbReference type="PANTHER" id="PTHR37461">
    <property type="entry name" value="ANTI-SIGMA-K FACTOR RSKA"/>
    <property type="match status" value="1"/>
</dbReference>
<keyword evidence="3" id="KW-1003">Cell membrane</keyword>
<keyword evidence="11" id="KW-0175">Coiled coil</keyword>
<evidence type="ECO:0000256" key="8">
    <source>
        <dbReference type="ARBA" id="ARBA00024438"/>
    </source>
</evidence>
<dbReference type="OrthoDB" id="150725at2"/>
<dbReference type="Pfam" id="PF13490">
    <property type="entry name" value="zf-HC2"/>
    <property type="match status" value="1"/>
</dbReference>